<dbReference type="AlphaFoldDB" id="A0A426TSX9"/>
<evidence type="ECO:0000256" key="5">
    <source>
        <dbReference type="SAM" id="MobiDB-lite"/>
    </source>
</evidence>
<accession>A0A426TSX9</accession>
<evidence type="ECO:0000256" key="2">
    <source>
        <dbReference type="ARBA" id="ARBA00022723"/>
    </source>
</evidence>
<feature type="binding site" evidence="4">
    <location>
        <position position="57"/>
    </location>
    <ligand>
        <name>molybdate</name>
        <dbReference type="ChEBI" id="CHEBI:36264"/>
    </ligand>
</feature>
<feature type="compositionally biased region" description="Polar residues" evidence="5">
    <location>
        <begin position="19"/>
        <end position="28"/>
    </location>
</feature>
<protein>
    <submittedName>
        <fullName evidence="6">Molybdate ABC transporter substrate-binding protein</fullName>
    </submittedName>
</protein>
<evidence type="ECO:0000313" key="6">
    <source>
        <dbReference type="EMBL" id="RRR67325.1"/>
    </source>
</evidence>
<dbReference type="SUPFAM" id="SSF53850">
    <property type="entry name" value="Periplasmic binding protein-like II"/>
    <property type="match status" value="1"/>
</dbReference>
<evidence type="ECO:0000256" key="3">
    <source>
        <dbReference type="ARBA" id="ARBA00022729"/>
    </source>
</evidence>
<dbReference type="Gene3D" id="3.40.190.10">
    <property type="entry name" value="Periplasmic binding protein-like II"/>
    <property type="match status" value="2"/>
</dbReference>
<dbReference type="GO" id="GO:0015689">
    <property type="term" value="P:molybdate ion transport"/>
    <property type="evidence" value="ECO:0007669"/>
    <property type="project" value="InterPro"/>
</dbReference>
<gene>
    <name evidence="6" type="primary">modA</name>
    <name evidence="6" type="ORF">EI684_19155</name>
</gene>
<dbReference type="Pfam" id="PF13531">
    <property type="entry name" value="SBP_bac_11"/>
    <property type="match status" value="1"/>
</dbReference>
<dbReference type="EMBL" id="RSAS01000796">
    <property type="protein sequence ID" value="RRR67325.1"/>
    <property type="molecule type" value="Genomic_DNA"/>
</dbReference>
<dbReference type="GO" id="GO:0030973">
    <property type="term" value="F:molybdate ion binding"/>
    <property type="evidence" value="ECO:0007669"/>
    <property type="project" value="TreeGrafter"/>
</dbReference>
<keyword evidence="3" id="KW-0732">Signal</keyword>
<comment type="caution">
    <text evidence="6">The sequence shown here is derived from an EMBL/GenBank/DDBJ whole genome shotgun (WGS) entry which is preliminary data.</text>
</comment>
<dbReference type="Proteomes" id="UP000280307">
    <property type="component" value="Unassembled WGS sequence"/>
</dbReference>
<keyword evidence="4" id="KW-0500">Molybdenum</keyword>
<feature type="binding site" evidence="4">
    <location>
        <position position="85"/>
    </location>
    <ligand>
        <name>molybdate</name>
        <dbReference type="ChEBI" id="CHEBI:36264"/>
    </ligand>
</feature>
<dbReference type="PANTHER" id="PTHR30632:SF0">
    <property type="entry name" value="SULFATE-BINDING PROTEIN"/>
    <property type="match status" value="1"/>
</dbReference>
<feature type="compositionally biased region" description="Low complexity" evidence="5">
    <location>
        <begin position="6"/>
        <end position="15"/>
    </location>
</feature>
<feature type="binding site" evidence="4">
    <location>
        <position position="219"/>
    </location>
    <ligand>
        <name>molybdate</name>
        <dbReference type="ChEBI" id="CHEBI:36264"/>
    </ligand>
</feature>
<organism evidence="6 7">
    <name type="scientific">Candidatus Viridilinea halotolerans</name>
    <dbReference type="NCBI Taxonomy" id="2491704"/>
    <lineage>
        <taxon>Bacteria</taxon>
        <taxon>Bacillati</taxon>
        <taxon>Chloroflexota</taxon>
        <taxon>Chloroflexia</taxon>
        <taxon>Chloroflexales</taxon>
        <taxon>Chloroflexineae</taxon>
        <taxon>Oscillochloridaceae</taxon>
        <taxon>Candidatus Viridilinea</taxon>
    </lineage>
</organism>
<name>A0A426TSX9_9CHLR</name>
<dbReference type="NCBIfam" id="TIGR01256">
    <property type="entry name" value="modA"/>
    <property type="match status" value="1"/>
</dbReference>
<dbReference type="InterPro" id="IPR005950">
    <property type="entry name" value="ModA"/>
</dbReference>
<keyword evidence="2 4" id="KW-0479">Metal-binding</keyword>
<comment type="similarity">
    <text evidence="1">Belongs to the bacterial solute-binding protein ModA family.</text>
</comment>
<reference evidence="6 7" key="1">
    <citation type="submission" date="2018-12" db="EMBL/GenBank/DDBJ databases">
        <title>Genome Sequence of Candidatus Viridilinea halotolerans isolated from saline sulfide-rich spring.</title>
        <authorList>
            <person name="Grouzdev D.S."/>
            <person name="Burganskaya E.I."/>
            <person name="Krutkina M.S."/>
            <person name="Sukhacheva M.V."/>
            <person name="Gorlenko V.M."/>
        </authorList>
    </citation>
    <scope>NUCLEOTIDE SEQUENCE [LARGE SCALE GENOMIC DNA]</scope>
    <source>
        <strain evidence="6">Chok-6</strain>
    </source>
</reference>
<feature type="region of interest" description="Disordered" evidence="5">
    <location>
        <begin position="6"/>
        <end position="29"/>
    </location>
</feature>
<dbReference type="InterPro" id="IPR050682">
    <property type="entry name" value="ModA/WtpA"/>
</dbReference>
<evidence type="ECO:0000256" key="1">
    <source>
        <dbReference type="ARBA" id="ARBA00009175"/>
    </source>
</evidence>
<dbReference type="PIRSF" id="PIRSF004846">
    <property type="entry name" value="ModA"/>
    <property type="match status" value="1"/>
</dbReference>
<sequence>MLLAACGGAPAAQAPTSPPVSTGATSEITRPIPTDVPVVAPTETALSGQLIVFAAASLTDAFEAVATAFAAENPGVEVVYNFANSQQLATQIGEGAPADVFASANIAQMNAALASTRVISGSERTFVRNRLVVITPADNPAAIAMLQDLARPGVKLILADAVVPVGQYSLEFLAKASLLPEYTENFSPTVLANVVSFENTVRSVLTKIVLGEGDAGIVYSTDAALDADSVLQITIPDELNAIANYPIAPLADSANPALAQAFVDYVLAPEGQQILEQYGFIVNP</sequence>
<dbReference type="CDD" id="cd13538">
    <property type="entry name" value="PBP2_ModA_like_1"/>
    <property type="match status" value="1"/>
</dbReference>
<proteinExistence type="inferred from homology"/>
<evidence type="ECO:0000313" key="7">
    <source>
        <dbReference type="Proteomes" id="UP000280307"/>
    </source>
</evidence>
<dbReference type="GO" id="GO:0046872">
    <property type="term" value="F:metal ion binding"/>
    <property type="evidence" value="ECO:0007669"/>
    <property type="project" value="UniProtKB-KW"/>
</dbReference>
<dbReference type="PANTHER" id="PTHR30632">
    <property type="entry name" value="MOLYBDATE-BINDING PERIPLASMIC PROTEIN"/>
    <property type="match status" value="1"/>
</dbReference>
<evidence type="ECO:0000256" key="4">
    <source>
        <dbReference type="PIRSR" id="PIRSR004846-1"/>
    </source>
</evidence>
<feature type="binding site" evidence="4">
    <location>
        <position position="201"/>
    </location>
    <ligand>
        <name>molybdate</name>
        <dbReference type="ChEBI" id="CHEBI:36264"/>
    </ligand>
</feature>